<dbReference type="EMBL" id="ML976664">
    <property type="protein sequence ID" value="KAF1976990.1"/>
    <property type="molecule type" value="Genomic_DNA"/>
</dbReference>
<organism evidence="1 2">
    <name type="scientific">Bimuria novae-zelandiae CBS 107.79</name>
    <dbReference type="NCBI Taxonomy" id="1447943"/>
    <lineage>
        <taxon>Eukaryota</taxon>
        <taxon>Fungi</taxon>
        <taxon>Dikarya</taxon>
        <taxon>Ascomycota</taxon>
        <taxon>Pezizomycotina</taxon>
        <taxon>Dothideomycetes</taxon>
        <taxon>Pleosporomycetidae</taxon>
        <taxon>Pleosporales</taxon>
        <taxon>Massarineae</taxon>
        <taxon>Didymosphaeriaceae</taxon>
        <taxon>Bimuria</taxon>
    </lineage>
</organism>
<dbReference type="Gene3D" id="3.50.50.60">
    <property type="entry name" value="FAD/NAD(P)-binding domain"/>
    <property type="match status" value="1"/>
</dbReference>
<proteinExistence type="predicted"/>
<dbReference type="OrthoDB" id="68575at2759"/>
<gene>
    <name evidence="1" type="ORF">BU23DRAFT_453546</name>
</gene>
<evidence type="ECO:0008006" key="3">
    <source>
        <dbReference type="Google" id="ProtNLM"/>
    </source>
</evidence>
<reference evidence="1" key="1">
    <citation type="journal article" date="2020" name="Stud. Mycol.">
        <title>101 Dothideomycetes genomes: a test case for predicting lifestyles and emergence of pathogens.</title>
        <authorList>
            <person name="Haridas S."/>
            <person name="Albert R."/>
            <person name="Binder M."/>
            <person name="Bloem J."/>
            <person name="Labutti K."/>
            <person name="Salamov A."/>
            <person name="Andreopoulos B."/>
            <person name="Baker S."/>
            <person name="Barry K."/>
            <person name="Bills G."/>
            <person name="Bluhm B."/>
            <person name="Cannon C."/>
            <person name="Castanera R."/>
            <person name="Culley D."/>
            <person name="Daum C."/>
            <person name="Ezra D."/>
            <person name="Gonzalez J."/>
            <person name="Henrissat B."/>
            <person name="Kuo A."/>
            <person name="Liang C."/>
            <person name="Lipzen A."/>
            <person name="Lutzoni F."/>
            <person name="Magnuson J."/>
            <person name="Mondo S."/>
            <person name="Nolan M."/>
            <person name="Ohm R."/>
            <person name="Pangilinan J."/>
            <person name="Park H.-J."/>
            <person name="Ramirez L."/>
            <person name="Alfaro M."/>
            <person name="Sun H."/>
            <person name="Tritt A."/>
            <person name="Yoshinaga Y."/>
            <person name="Zwiers L.-H."/>
            <person name="Turgeon B."/>
            <person name="Goodwin S."/>
            <person name="Spatafora J."/>
            <person name="Crous P."/>
            <person name="Grigoriev I."/>
        </authorList>
    </citation>
    <scope>NUCLEOTIDE SEQUENCE</scope>
    <source>
        <strain evidence="1">CBS 107.79</strain>
    </source>
</reference>
<dbReference type="InterPro" id="IPR036188">
    <property type="entry name" value="FAD/NAD-bd_sf"/>
</dbReference>
<sequence>LYQRAYDLLKEDVFLHSTIEETERDSTGVRIVIQSNGKAKTLIKAKRVLWTPSPSQDNLKTFDQDEQETSVFQRWVPSWSYVGVAQIPFIPENYSITYLPKNVVPSNHLAIRDYPYSLSLGTTGPAGLNLFRVMLGANFSVTYKEAETTVIAGVQKLVEAGTVNCTGQCEVKIEAISAHPGVLWPRGSDVIEHGFVQELSSLQGHRSTWWTGRSWCGEYSSNVWTFTDTVLERLLNSFR</sequence>
<keyword evidence="2" id="KW-1185">Reference proteome</keyword>
<dbReference type="Gene3D" id="3.30.70.1990">
    <property type="match status" value="1"/>
</dbReference>
<accession>A0A6A5VK34</accession>
<name>A0A6A5VK34_9PLEO</name>
<dbReference type="AlphaFoldDB" id="A0A6A5VK34"/>
<protein>
    <recommendedName>
        <fullName evidence="3">Amine oxidase domain-containing protein</fullName>
    </recommendedName>
</protein>
<evidence type="ECO:0000313" key="1">
    <source>
        <dbReference type="EMBL" id="KAF1976990.1"/>
    </source>
</evidence>
<feature type="non-terminal residue" evidence="1">
    <location>
        <position position="1"/>
    </location>
</feature>
<evidence type="ECO:0000313" key="2">
    <source>
        <dbReference type="Proteomes" id="UP000800036"/>
    </source>
</evidence>
<dbReference type="Proteomes" id="UP000800036">
    <property type="component" value="Unassembled WGS sequence"/>
</dbReference>